<dbReference type="PANTHER" id="PTHR10098">
    <property type="entry name" value="RAPSYN-RELATED"/>
    <property type="match status" value="1"/>
</dbReference>
<dbReference type="Pfam" id="PF12770">
    <property type="entry name" value="CHAT"/>
    <property type="match status" value="1"/>
</dbReference>
<dbReference type="InterPro" id="IPR024983">
    <property type="entry name" value="CHAT_dom"/>
</dbReference>
<accession>A0ABS3YJK6</accession>
<dbReference type="EMBL" id="JAGHKP010000004">
    <property type="protein sequence ID" value="MBO9154873.1"/>
    <property type="molecule type" value="Genomic_DNA"/>
</dbReference>
<dbReference type="PANTHER" id="PTHR10098:SF108">
    <property type="entry name" value="TETRATRICOPEPTIDE REPEAT PROTEIN 28"/>
    <property type="match status" value="1"/>
</dbReference>
<dbReference type="InterPro" id="IPR011990">
    <property type="entry name" value="TPR-like_helical_dom_sf"/>
</dbReference>
<dbReference type="RefSeq" id="WP_209147985.1">
    <property type="nucleotide sequence ID" value="NZ_JAGHKP010000004.1"/>
</dbReference>
<evidence type="ECO:0000259" key="2">
    <source>
        <dbReference type="Pfam" id="PF12770"/>
    </source>
</evidence>
<organism evidence="3 4">
    <name type="scientific">Chitinophaga chungangae</name>
    <dbReference type="NCBI Taxonomy" id="2821488"/>
    <lineage>
        <taxon>Bacteria</taxon>
        <taxon>Pseudomonadati</taxon>
        <taxon>Bacteroidota</taxon>
        <taxon>Chitinophagia</taxon>
        <taxon>Chitinophagales</taxon>
        <taxon>Chitinophagaceae</taxon>
        <taxon>Chitinophaga</taxon>
    </lineage>
</organism>
<dbReference type="SUPFAM" id="SSF48452">
    <property type="entry name" value="TPR-like"/>
    <property type="match status" value="1"/>
</dbReference>
<dbReference type="Gene3D" id="1.25.40.10">
    <property type="entry name" value="Tetratricopeptide repeat domain"/>
    <property type="match status" value="1"/>
</dbReference>
<keyword evidence="1" id="KW-0472">Membrane</keyword>
<comment type="caution">
    <text evidence="3">The sequence shown here is derived from an EMBL/GenBank/DDBJ whole genome shotgun (WGS) entry which is preliminary data.</text>
</comment>
<feature type="transmembrane region" description="Helical" evidence="1">
    <location>
        <begin position="867"/>
        <end position="885"/>
    </location>
</feature>
<evidence type="ECO:0000313" key="3">
    <source>
        <dbReference type="EMBL" id="MBO9154873.1"/>
    </source>
</evidence>
<feature type="domain" description="CHAT" evidence="2">
    <location>
        <begin position="606"/>
        <end position="852"/>
    </location>
</feature>
<proteinExistence type="predicted"/>
<evidence type="ECO:0000256" key="1">
    <source>
        <dbReference type="SAM" id="Phobius"/>
    </source>
</evidence>
<name>A0ABS3YJK6_9BACT</name>
<sequence length="890" mass="99848">MFRLRYIVLFLCCIRAAECFGHPPDTMRLPSAIAGEAAALQQKNNLADWLYLQMDYAAELPAERLPLLTGLGKRAWRLPQNETEHAAWLDMLTYQGYYQMFTGNILPSIAAYENAYRYYNEHHITEADILEYILKPLGNNYTRLGDYERAGFIQEQGLAIARKQKDPRQIAAAYSNLAVTCLMQEHLDLARDHARSGLQSAPEGSSIAGLLHSTLAEIYIRKEMPDSAEIHATAGLQILQRPEALRTENGGYWLASVLQANGDVASLKKQYREAEKWNGRSLVVLNKYYPHARNREKARVLVKLGKAALLQNTHPNAALLQPFDHALAYMLPGHVSGWPAKNLLYGDFTIADAIEGRADALAQAGRLREALEGYLLIFDIEATLRREFFSRATRLLHQRQSHTLAEKAMNAAYLLWERSQQKEFAQAMLLIMERSKAQVLLQEQVFNMQQGRLGMKDPLLDEQQRLQQALAYYDREAAVSGKKNPARDALAYNLSQLQVQTRKKYPGYFEPVQQASLHPEKDIPEGLTVKSLFSGEEHLYVMDITNAGIQSVRRLEDGKGKQRFLQKFVTTYFHNGPAAMQNAPAAYYDDAYTIFQWMWDGKIASRYLLIPDGWFGFLPFDALVTDSVYKRNTAQWPFLLKQSVTSLAYSLQTYRRQSAVADGKHAQLTGFFISAAGLPAVEEEYKAVHKNAAGIYFKDGEATLAAFRGQLGNGGILHLSTHASLEGDQQLPAIQLADGPFYLFELYARKFRPGLIVLSACRTGQGMMAEGEGIISLAREFTSSGATGIVAGLWNLHDATAANLTGDFYDQLHNAADPAMALHHAKQQWLNDKKAGQQLKLPYYWAAMTYIGHPQTTVPEKPAGSKMWYWIAAAAALLVAAVVLLRRGRR</sequence>
<keyword evidence="1" id="KW-0812">Transmembrane</keyword>
<reference evidence="4" key="1">
    <citation type="submission" date="2021-03" db="EMBL/GenBank/DDBJ databases">
        <title>Assistant Professor.</title>
        <authorList>
            <person name="Huq M.A."/>
        </authorList>
    </citation>
    <scope>NUCLEOTIDE SEQUENCE [LARGE SCALE GENOMIC DNA]</scope>
    <source>
        <strain evidence="4">MAH-28</strain>
    </source>
</reference>
<evidence type="ECO:0000313" key="4">
    <source>
        <dbReference type="Proteomes" id="UP000679126"/>
    </source>
</evidence>
<dbReference type="Proteomes" id="UP000679126">
    <property type="component" value="Unassembled WGS sequence"/>
</dbReference>
<keyword evidence="1" id="KW-1133">Transmembrane helix</keyword>
<keyword evidence="4" id="KW-1185">Reference proteome</keyword>
<gene>
    <name evidence="3" type="ORF">J7I43_21775</name>
</gene>
<protein>
    <submittedName>
        <fullName evidence="3">CHAT domain-containing protein</fullName>
    </submittedName>
</protein>
<dbReference type="Pfam" id="PF13424">
    <property type="entry name" value="TPR_12"/>
    <property type="match status" value="1"/>
</dbReference>